<evidence type="ECO:0000256" key="2">
    <source>
        <dbReference type="ARBA" id="ARBA00022723"/>
    </source>
</evidence>
<dbReference type="SMART" id="SM00868">
    <property type="entry name" value="zf-AD"/>
    <property type="match status" value="1"/>
</dbReference>
<keyword evidence="5 9" id="KW-0862">Zinc</keyword>
<feature type="compositionally biased region" description="Basic residues" evidence="10">
    <location>
        <begin position="203"/>
        <end position="213"/>
    </location>
</feature>
<dbReference type="InterPro" id="IPR013087">
    <property type="entry name" value="Znf_C2H2_type"/>
</dbReference>
<proteinExistence type="predicted"/>
<dbReference type="PROSITE" id="PS00028">
    <property type="entry name" value="ZINC_FINGER_C2H2_1"/>
    <property type="match status" value="8"/>
</dbReference>
<keyword evidence="6" id="KW-0539">Nucleus</keyword>
<evidence type="ECO:0000259" key="11">
    <source>
        <dbReference type="PROSITE" id="PS50157"/>
    </source>
</evidence>
<feature type="domain" description="C2H2-type" evidence="11">
    <location>
        <begin position="446"/>
        <end position="473"/>
    </location>
</feature>
<dbReference type="FunFam" id="3.30.160.60:FF:000145">
    <property type="entry name" value="Zinc finger protein 574"/>
    <property type="match status" value="1"/>
</dbReference>
<evidence type="ECO:0000256" key="8">
    <source>
        <dbReference type="PROSITE-ProRule" id="PRU00042"/>
    </source>
</evidence>
<dbReference type="Pfam" id="PF13912">
    <property type="entry name" value="zf-C2H2_6"/>
    <property type="match status" value="1"/>
</dbReference>
<dbReference type="EMBL" id="AXCN02001081">
    <property type="status" value="NOT_ANNOTATED_CDS"/>
    <property type="molecule type" value="Genomic_DNA"/>
</dbReference>
<feature type="binding site" evidence="9">
    <location>
        <position position="12"/>
    </location>
    <ligand>
        <name>Zn(2+)</name>
        <dbReference type="ChEBI" id="CHEBI:29105"/>
    </ligand>
</feature>
<reference evidence="14" key="1">
    <citation type="submission" date="2014-01" db="EMBL/GenBank/DDBJ databases">
        <title>The Genome Sequence of Anopheles farauti FAR1 (V2).</title>
        <authorList>
            <consortium name="The Broad Institute Genomics Platform"/>
            <person name="Neafsey D.E."/>
            <person name="Besansky N."/>
            <person name="Howell P."/>
            <person name="Walton C."/>
            <person name="Young S.K."/>
            <person name="Zeng Q."/>
            <person name="Gargeya S."/>
            <person name="Fitzgerald M."/>
            <person name="Haas B."/>
            <person name="Abouelleil A."/>
            <person name="Allen A.W."/>
            <person name="Alvarado L."/>
            <person name="Arachchi H.M."/>
            <person name="Berlin A.M."/>
            <person name="Chapman S.B."/>
            <person name="Gainer-Dewar J."/>
            <person name="Goldberg J."/>
            <person name="Griggs A."/>
            <person name="Gujja S."/>
            <person name="Hansen M."/>
            <person name="Howarth C."/>
            <person name="Imamovic A."/>
            <person name="Ireland A."/>
            <person name="Larimer J."/>
            <person name="McCowan C."/>
            <person name="Murphy C."/>
            <person name="Pearson M."/>
            <person name="Poon T.W."/>
            <person name="Priest M."/>
            <person name="Roberts A."/>
            <person name="Saif S."/>
            <person name="Shea T."/>
            <person name="Sisk P."/>
            <person name="Sykes S."/>
            <person name="Wortman J."/>
            <person name="Nusbaum C."/>
            <person name="Birren B."/>
        </authorList>
    </citation>
    <scope>NUCLEOTIDE SEQUENCE [LARGE SCALE GENOMIC DNA]</scope>
    <source>
        <strain evidence="14">FAR1</strain>
    </source>
</reference>
<feature type="binding site" evidence="9">
    <location>
        <position position="15"/>
    </location>
    <ligand>
        <name>Zn(2+)</name>
        <dbReference type="ChEBI" id="CHEBI:29105"/>
    </ligand>
</feature>
<feature type="domain" description="C2H2-type" evidence="11">
    <location>
        <begin position="418"/>
        <end position="445"/>
    </location>
</feature>
<dbReference type="GO" id="GO:0006355">
    <property type="term" value="P:regulation of DNA-templated transcription"/>
    <property type="evidence" value="ECO:0007669"/>
    <property type="project" value="UniProtKB-ARBA"/>
</dbReference>
<dbReference type="Proteomes" id="UP000075886">
    <property type="component" value="Unassembled WGS sequence"/>
</dbReference>
<dbReference type="PROSITE" id="PS51915">
    <property type="entry name" value="ZAD"/>
    <property type="match status" value="1"/>
</dbReference>
<evidence type="ECO:0000256" key="9">
    <source>
        <dbReference type="PROSITE-ProRule" id="PRU01263"/>
    </source>
</evidence>
<evidence type="ECO:0000256" key="5">
    <source>
        <dbReference type="ARBA" id="ARBA00022833"/>
    </source>
</evidence>
<dbReference type="SUPFAM" id="SSF57667">
    <property type="entry name" value="beta-beta-alpha zinc fingers"/>
    <property type="match status" value="5"/>
</dbReference>
<dbReference type="FunFam" id="3.30.160.60:FF:002343">
    <property type="entry name" value="Zinc finger protein 33A"/>
    <property type="match status" value="1"/>
</dbReference>
<dbReference type="AlphaFoldDB" id="A0A182Q5T1"/>
<feature type="domain" description="C2H2-type" evidence="11">
    <location>
        <begin position="279"/>
        <end position="306"/>
    </location>
</feature>
<dbReference type="Pfam" id="PF00096">
    <property type="entry name" value="zf-C2H2"/>
    <property type="match status" value="5"/>
</dbReference>
<dbReference type="FunFam" id="3.30.160.60:FF:000100">
    <property type="entry name" value="Zinc finger 45-like"/>
    <property type="match status" value="1"/>
</dbReference>
<dbReference type="PROSITE" id="PS50157">
    <property type="entry name" value="ZINC_FINGER_C2H2_2"/>
    <property type="match status" value="8"/>
</dbReference>
<reference evidence="13" key="2">
    <citation type="submission" date="2020-05" db="UniProtKB">
        <authorList>
            <consortium name="EnsemblMetazoa"/>
        </authorList>
    </citation>
    <scope>IDENTIFICATION</scope>
    <source>
        <strain evidence="13">FAR1</strain>
    </source>
</reference>
<dbReference type="Pfam" id="PF07776">
    <property type="entry name" value="zf-AD"/>
    <property type="match status" value="1"/>
</dbReference>
<organism evidence="13 14">
    <name type="scientific">Anopheles farauti</name>
    <dbReference type="NCBI Taxonomy" id="69004"/>
    <lineage>
        <taxon>Eukaryota</taxon>
        <taxon>Metazoa</taxon>
        <taxon>Ecdysozoa</taxon>
        <taxon>Arthropoda</taxon>
        <taxon>Hexapoda</taxon>
        <taxon>Insecta</taxon>
        <taxon>Pterygota</taxon>
        <taxon>Neoptera</taxon>
        <taxon>Endopterygota</taxon>
        <taxon>Diptera</taxon>
        <taxon>Nematocera</taxon>
        <taxon>Culicoidea</taxon>
        <taxon>Culicidae</taxon>
        <taxon>Anophelinae</taxon>
        <taxon>Anopheles</taxon>
    </lineage>
</organism>
<feature type="domain" description="C2H2-type" evidence="11">
    <location>
        <begin position="390"/>
        <end position="417"/>
    </location>
</feature>
<keyword evidence="14" id="KW-1185">Reference proteome</keyword>
<keyword evidence="2 9" id="KW-0479">Metal-binding</keyword>
<accession>A0A182Q5T1</accession>
<dbReference type="FunFam" id="3.30.160.60:FF:000446">
    <property type="entry name" value="Zinc finger protein"/>
    <property type="match status" value="1"/>
</dbReference>
<evidence type="ECO:0000256" key="4">
    <source>
        <dbReference type="ARBA" id="ARBA00022771"/>
    </source>
</evidence>
<feature type="domain" description="C2H2-type" evidence="11">
    <location>
        <begin position="472"/>
        <end position="499"/>
    </location>
</feature>
<feature type="region of interest" description="Disordered" evidence="10">
    <location>
        <begin position="191"/>
        <end position="241"/>
    </location>
</feature>
<dbReference type="SMART" id="SM00355">
    <property type="entry name" value="ZnF_C2H2"/>
    <property type="match status" value="9"/>
</dbReference>
<dbReference type="InterPro" id="IPR012934">
    <property type="entry name" value="Znf_AD"/>
</dbReference>
<evidence type="ECO:0000256" key="10">
    <source>
        <dbReference type="SAM" id="MobiDB-lite"/>
    </source>
</evidence>
<feature type="domain" description="C2H2-type" evidence="11">
    <location>
        <begin position="362"/>
        <end position="389"/>
    </location>
</feature>
<dbReference type="EnsemblMetazoa" id="AFAF003630-RA">
    <property type="protein sequence ID" value="AFAF003630-PA"/>
    <property type="gene ID" value="AFAF003630"/>
</dbReference>
<keyword evidence="3" id="KW-0677">Repeat</keyword>
<evidence type="ECO:0000256" key="3">
    <source>
        <dbReference type="ARBA" id="ARBA00022737"/>
    </source>
</evidence>
<feature type="binding site" evidence="9">
    <location>
        <position position="67"/>
    </location>
    <ligand>
        <name>Zn(2+)</name>
        <dbReference type="ChEBI" id="CHEBI:29105"/>
    </ligand>
</feature>
<protein>
    <recommendedName>
        <fullName evidence="7">Zinc finger protein 865</fullName>
    </recommendedName>
</protein>
<dbReference type="STRING" id="69004.A0A182Q5T1"/>
<evidence type="ECO:0000256" key="6">
    <source>
        <dbReference type="ARBA" id="ARBA00023242"/>
    </source>
</evidence>
<evidence type="ECO:0000256" key="7">
    <source>
        <dbReference type="ARBA" id="ARBA00068876"/>
    </source>
</evidence>
<evidence type="ECO:0000313" key="13">
    <source>
        <dbReference type="EnsemblMetazoa" id="AFAF003630-PA"/>
    </source>
</evidence>
<feature type="domain" description="C2H2-type" evidence="11">
    <location>
        <begin position="307"/>
        <end position="334"/>
    </location>
</feature>
<dbReference type="FunFam" id="3.30.160.60:FF:001049">
    <property type="entry name" value="zinc finger protein 319"/>
    <property type="match status" value="1"/>
</dbReference>
<keyword evidence="4 8" id="KW-0863">Zinc-finger</keyword>
<dbReference type="GO" id="GO:0005634">
    <property type="term" value="C:nucleus"/>
    <property type="evidence" value="ECO:0007669"/>
    <property type="project" value="UniProtKB-SubCell"/>
</dbReference>
<dbReference type="InterPro" id="IPR050758">
    <property type="entry name" value="Znf_C2H2-type"/>
</dbReference>
<evidence type="ECO:0000313" key="14">
    <source>
        <dbReference type="Proteomes" id="UP000075886"/>
    </source>
</evidence>
<dbReference type="PANTHER" id="PTHR23234">
    <property type="entry name" value="ZNF44 PROTEIN"/>
    <property type="match status" value="1"/>
</dbReference>
<dbReference type="FunFam" id="3.30.160.60:FF:000072">
    <property type="entry name" value="zinc finger protein 143 isoform X1"/>
    <property type="match status" value="1"/>
</dbReference>
<dbReference type="Gene3D" id="3.40.1800.20">
    <property type="match status" value="1"/>
</dbReference>
<dbReference type="PANTHER" id="PTHR23234:SF10">
    <property type="entry name" value="RIKEN CDNA 6720489N17 GENE-RELATED"/>
    <property type="match status" value="1"/>
</dbReference>
<evidence type="ECO:0000259" key="12">
    <source>
        <dbReference type="PROSITE" id="PS51915"/>
    </source>
</evidence>
<feature type="binding site" evidence="9">
    <location>
        <position position="70"/>
    </location>
    <ligand>
        <name>Zn(2+)</name>
        <dbReference type="ChEBI" id="CHEBI:29105"/>
    </ligand>
</feature>
<feature type="domain" description="C2H2-type" evidence="11">
    <location>
        <begin position="334"/>
        <end position="361"/>
    </location>
</feature>
<sequence>MDIMVQLNDAYCRICAASNAVDHCMYEQGYGERTLSIHMMMQKLVPSVFNVEQTKVDELLCWPKKICENCKNRALEAYEFYELCLRSGDLLRECYSRKVNSPVIDTGTSDALKTSAKAVMTPRRSLRTRTSPKKVVVEETPLEEIVLQLDTEEAKEDTALKLCSDFIENRDTNQLEYEEIIVLPTSEQTPSELVVQTQELPRKATRQTKKRSQPKASRVNVSKNAKARGSTDPKREQTEEQPAKVIQFHCLLCDEGVAVYDSPTKLTDHLKSAHAGQILTCDKCPKVFMTEQTMQHHQFCHATGQSFFCAYCDKGFQTERLLENHVRTHTSTGFLCSVCGKEFSDRSNLRQHEYRHTGDKPWVCSQCPSRFSTKGYLTVHLHTHTKAKRFSCTTCGSQFSRHYSLVKHQVIHTGERHYACEVCKTRFASAHHVKIHMRTHTGEKPYKCVYCGRGFAQKNDMLKHTKTHGKPYPCDRCDASFPQLVDLRNHLKQHDQDSKRDESASSSAEQ</sequence>
<dbReference type="GO" id="GO:0008270">
    <property type="term" value="F:zinc ion binding"/>
    <property type="evidence" value="ECO:0007669"/>
    <property type="project" value="UniProtKB-UniRule"/>
</dbReference>
<dbReference type="InterPro" id="IPR022755">
    <property type="entry name" value="Znf_C2H2_jaz"/>
</dbReference>
<feature type="domain" description="ZAD" evidence="12">
    <location>
        <begin position="10"/>
        <end position="94"/>
    </location>
</feature>
<dbReference type="SUPFAM" id="SSF57716">
    <property type="entry name" value="Glucocorticoid receptor-like (DNA-binding domain)"/>
    <property type="match status" value="1"/>
</dbReference>
<name>A0A182Q5T1_9DIPT</name>
<comment type="subcellular location">
    <subcellularLocation>
        <location evidence="1">Nucleus</location>
    </subcellularLocation>
</comment>
<dbReference type="Pfam" id="PF12171">
    <property type="entry name" value="zf-C2H2_jaz"/>
    <property type="match status" value="1"/>
</dbReference>
<feature type="compositionally biased region" description="Basic and acidic residues" evidence="10">
    <location>
        <begin position="229"/>
        <end position="241"/>
    </location>
</feature>
<dbReference type="InterPro" id="IPR036236">
    <property type="entry name" value="Znf_C2H2_sf"/>
</dbReference>
<dbReference type="VEuPathDB" id="VectorBase:AFAF003630"/>
<evidence type="ECO:0000256" key="1">
    <source>
        <dbReference type="ARBA" id="ARBA00004123"/>
    </source>
</evidence>
<dbReference type="Gene3D" id="3.30.160.60">
    <property type="entry name" value="Classic Zinc Finger"/>
    <property type="match status" value="8"/>
</dbReference>